<gene>
    <name evidence="3" type="ORF">BST92_09855</name>
</gene>
<keyword evidence="4" id="KW-1185">Reference proteome</keyword>
<feature type="signal peptide" evidence="1">
    <location>
        <begin position="1"/>
        <end position="21"/>
    </location>
</feature>
<keyword evidence="1" id="KW-0732">Signal</keyword>
<dbReference type="OrthoDB" id="665834at2"/>
<dbReference type="Proteomes" id="UP000239747">
    <property type="component" value="Unassembled WGS sequence"/>
</dbReference>
<dbReference type="PROSITE" id="PS51257">
    <property type="entry name" value="PROKAR_LIPOPROTEIN"/>
    <property type="match status" value="1"/>
</dbReference>
<name>A0A2S7UCA0_9FLAO</name>
<reference evidence="3 4" key="1">
    <citation type="submission" date="2017-01" db="EMBL/GenBank/DDBJ databases">
        <title>Trade-off between light-utilization and light-protection in marine flavobacteria.</title>
        <authorList>
            <person name="Kumagai Y."/>
            <person name="Yoshizawa S."/>
            <person name="Kogure K."/>
            <person name="Iwasaki W."/>
        </authorList>
    </citation>
    <scope>NUCLEOTIDE SEQUENCE [LARGE SCALE GENOMIC DNA]</scope>
    <source>
        <strain evidence="3 4">KCTC 32109</strain>
    </source>
</reference>
<proteinExistence type="predicted"/>
<evidence type="ECO:0000256" key="1">
    <source>
        <dbReference type="SAM" id="SignalP"/>
    </source>
</evidence>
<evidence type="ECO:0000313" key="4">
    <source>
        <dbReference type="Proteomes" id="UP000239747"/>
    </source>
</evidence>
<sequence length="285" mass="30027">MNQSKIKLLLTYIGIAVMCTAGVYSCTSSDDDNGNDTDDGSGNGTTELHAAFAEFDTSNVTIMMSGTSSVNIETNGMPNHTSPYWSSTNVRSITGPNGNVVVTGPAATDHPLYVDPVVTSGDQMAPGNIDDFNGSFSLTVPSSPTLASNSSATGLGAIGIAISGSVIYNDEEGPNVPLDSAVGSLDYTAAHTGPQSYHYHLEPKAFSDDDDALVGIISDGFFIYGRKCASTGTYPTDLDASGGHTSITQHTTTAEYHYHIQNTVYLNQYYIIFPGDYQGTPNNIQ</sequence>
<evidence type="ECO:0000259" key="2">
    <source>
        <dbReference type="Pfam" id="PF14240"/>
    </source>
</evidence>
<feature type="domain" description="YHYH" evidence="2">
    <location>
        <begin position="138"/>
        <end position="231"/>
    </location>
</feature>
<evidence type="ECO:0000313" key="3">
    <source>
        <dbReference type="EMBL" id="PQJ32211.1"/>
    </source>
</evidence>
<organism evidence="3 4">
    <name type="scientific">Nonlabens arenilitoris</name>
    <dbReference type="NCBI Taxonomy" id="1217969"/>
    <lineage>
        <taxon>Bacteria</taxon>
        <taxon>Pseudomonadati</taxon>
        <taxon>Bacteroidota</taxon>
        <taxon>Flavobacteriia</taxon>
        <taxon>Flavobacteriales</taxon>
        <taxon>Flavobacteriaceae</taxon>
        <taxon>Nonlabens</taxon>
    </lineage>
</organism>
<comment type="caution">
    <text evidence="3">The sequence shown here is derived from an EMBL/GenBank/DDBJ whole genome shotgun (WGS) entry which is preliminary data.</text>
</comment>
<protein>
    <recommendedName>
        <fullName evidence="2">YHYH domain-containing protein</fullName>
    </recommendedName>
</protein>
<dbReference type="AlphaFoldDB" id="A0A2S7UCA0"/>
<dbReference type="InterPro" id="IPR025924">
    <property type="entry name" value="YHYH_dom"/>
</dbReference>
<dbReference type="Pfam" id="PF14240">
    <property type="entry name" value="YHYH"/>
    <property type="match status" value="1"/>
</dbReference>
<accession>A0A2S7UCA0</accession>
<feature type="chain" id="PRO_5015590572" description="YHYH domain-containing protein" evidence="1">
    <location>
        <begin position="22"/>
        <end position="285"/>
    </location>
</feature>
<dbReference type="EMBL" id="MTPW01000001">
    <property type="protein sequence ID" value="PQJ32211.1"/>
    <property type="molecule type" value="Genomic_DNA"/>
</dbReference>
<dbReference type="RefSeq" id="WP_105071299.1">
    <property type="nucleotide sequence ID" value="NZ_MTPW01000001.1"/>
</dbReference>